<dbReference type="AlphaFoldDB" id="A0A171DPX7"/>
<dbReference type="SMART" id="SM00047">
    <property type="entry name" value="LYZ2"/>
    <property type="match status" value="1"/>
</dbReference>
<keyword evidence="3" id="KW-0732">Signal</keyword>
<evidence type="ECO:0000256" key="1">
    <source>
        <dbReference type="ARBA" id="ARBA00022801"/>
    </source>
</evidence>
<feature type="chain" id="PRO_5007905909" evidence="3">
    <location>
        <begin position="38"/>
        <end position="380"/>
    </location>
</feature>
<dbReference type="PROSITE" id="PS51257">
    <property type="entry name" value="PROKAR_LIPOPROTEIN"/>
    <property type="match status" value="1"/>
</dbReference>
<dbReference type="InterPro" id="IPR051056">
    <property type="entry name" value="Glycosyl_Hydrolase_73"/>
</dbReference>
<feature type="compositionally biased region" description="Pro residues" evidence="2">
    <location>
        <begin position="187"/>
        <end position="209"/>
    </location>
</feature>
<gene>
    <name evidence="5" type="ORF">PS9374_06799</name>
</gene>
<accession>A0A171DPX7</accession>
<evidence type="ECO:0000256" key="2">
    <source>
        <dbReference type="SAM" id="MobiDB-lite"/>
    </source>
</evidence>
<comment type="caution">
    <text evidence="5">The sequence shown here is derived from an EMBL/GenBank/DDBJ whole genome shotgun (WGS) entry which is preliminary data.</text>
</comment>
<dbReference type="InterPro" id="IPR002901">
    <property type="entry name" value="MGlyc_endo_b_GlcNAc-like_dom"/>
</dbReference>
<dbReference type="PANTHER" id="PTHR33308">
    <property type="entry name" value="PEPTIDOGLYCAN HYDROLASE FLGJ"/>
    <property type="match status" value="1"/>
</dbReference>
<dbReference type="EMBL" id="BDCX01000022">
    <property type="protein sequence ID" value="GAT71108.1"/>
    <property type="molecule type" value="Genomic_DNA"/>
</dbReference>
<dbReference type="STRING" id="161355.PS9374_06799"/>
<keyword evidence="1" id="KW-0378">Hydrolase</keyword>
<dbReference type="Pfam" id="PF01832">
    <property type="entry name" value="Glucosaminidase"/>
    <property type="match status" value="1"/>
</dbReference>
<proteinExistence type="predicted"/>
<dbReference type="GO" id="GO:0004040">
    <property type="term" value="F:amidase activity"/>
    <property type="evidence" value="ECO:0007669"/>
    <property type="project" value="InterPro"/>
</dbReference>
<reference evidence="5 6" key="1">
    <citation type="journal article" date="2016" name="Genome Announc.">
        <title>Draft Genome Sequence of Planomonospora sphaerica JCM9374, a Rare Actinomycete.</title>
        <authorList>
            <person name="Dohra H."/>
            <person name="Suzuki T."/>
            <person name="Inoue Y."/>
            <person name="Kodani S."/>
        </authorList>
    </citation>
    <scope>NUCLEOTIDE SEQUENCE [LARGE SCALE GENOMIC DNA]</scope>
    <source>
        <strain evidence="5 6">JCM 9374</strain>
    </source>
</reference>
<protein>
    <submittedName>
        <fullName evidence="5">Glucosaminidase</fullName>
    </submittedName>
</protein>
<dbReference type="OrthoDB" id="3734014at2"/>
<dbReference type="Proteomes" id="UP000077701">
    <property type="component" value="Unassembled WGS sequence"/>
</dbReference>
<sequence length="380" mass="38224">MLEPTSRRRLSRALITGAAALSCLVTGVGPLSGTAHAAPSGLPPAPVRPAVTEIGFLSAETAPAAAPASAATATGSAAPAGTLMVEARTGGPALDVRSEPSAAASSLRGIADGARFPVECRVPGEWTRGTVRTTGSWLRVDGGGYVPDAHVVRPTPVGRCAPALPAAGVPVPAPVPAAAPAQAAVPAPSPAMAPSLAPAPVPSPSPAPAPVAAAPAAAPAPAVVPGTPAEFIRQVGPAARQSMRATGVPASVTLAQAILESGWGRSKLSTRDRNYFGIKCFGGPAGRAAGCRDYPTTECGSGGCGKTTASFRTYRTAADSFADHGDFLASNSRYRAAFAHSRNPDRFAQEIAKAGYATDPAYPGKLIGLMGTHDLYRYDR</sequence>
<feature type="domain" description="Mannosyl-glycoprotein endo-beta-N-acetylglucosamidase-like" evidence="4">
    <location>
        <begin position="224"/>
        <end position="379"/>
    </location>
</feature>
<feature type="region of interest" description="Disordered" evidence="2">
    <location>
        <begin position="187"/>
        <end position="212"/>
    </location>
</feature>
<keyword evidence="6" id="KW-1185">Reference proteome</keyword>
<dbReference type="Gene3D" id="1.10.530.10">
    <property type="match status" value="1"/>
</dbReference>
<evidence type="ECO:0000256" key="3">
    <source>
        <dbReference type="SAM" id="SignalP"/>
    </source>
</evidence>
<feature type="signal peptide" evidence="3">
    <location>
        <begin position="1"/>
        <end position="37"/>
    </location>
</feature>
<reference evidence="6" key="2">
    <citation type="submission" date="2016-04" db="EMBL/GenBank/DDBJ databases">
        <title>Planomonospora sphaerica JCM9374 whole genome shotgun sequence.</title>
        <authorList>
            <person name="Suzuki T."/>
            <person name="Dohra H."/>
            <person name="Kodani S."/>
        </authorList>
    </citation>
    <scope>NUCLEOTIDE SEQUENCE [LARGE SCALE GENOMIC DNA]</scope>
    <source>
        <strain evidence="6">JCM 9374</strain>
    </source>
</reference>
<name>A0A171DPX7_9ACTN</name>
<dbReference type="NCBIfam" id="NF038016">
    <property type="entry name" value="sporang_Gsm"/>
    <property type="match status" value="1"/>
</dbReference>
<evidence type="ECO:0000313" key="5">
    <source>
        <dbReference type="EMBL" id="GAT71108.1"/>
    </source>
</evidence>
<evidence type="ECO:0000313" key="6">
    <source>
        <dbReference type="Proteomes" id="UP000077701"/>
    </source>
</evidence>
<dbReference type="PRINTS" id="PR01002">
    <property type="entry name" value="FLGFLGJ"/>
</dbReference>
<organism evidence="5 6">
    <name type="scientific">Planomonospora sphaerica</name>
    <dbReference type="NCBI Taxonomy" id="161355"/>
    <lineage>
        <taxon>Bacteria</taxon>
        <taxon>Bacillati</taxon>
        <taxon>Actinomycetota</taxon>
        <taxon>Actinomycetes</taxon>
        <taxon>Streptosporangiales</taxon>
        <taxon>Streptosporangiaceae</taxon>
        <taxon>Planomonospora</taxon>
    </lineage>
</organism>
<dbReference type="PANTHER" id="PTHR33308:SF9">
    <property type="entry name" value="PEPTIDOGLYCAN HYDROLASE FLGJ"/>
    <property type="match status" value="1"/>
</dbReference>
<evidence type="ECO:0000259" key="4">
    <source>
        <dbReference type="SMART" id="SM00047"/>
    </source>
</evidence>
<dbReference type="RefSeq" id="WP_153054636.1">
    <property type="nucleotide sequence ID" value="NZ_BDCX01000022.1"/>
</dbReference>